<sequence length="102" mass="11111">MDSTSSPSSSAKFSKPGPRSCLCSPTTHPGSFRCRLHKSAAAQPGSEAKVAVPAAKAKSMRAALLTQIIRRPSSNHDQYCRRRDFTPRPSRFFMMNSLVPSS</sequence>
<gene>
    <name evidence="2" type="ORF">Cni_G27867</name>
</gene>
<reference evidence="2 3" key="1">
    <citation type="submission" date="2023-10" db="EMBL/GenBank/DDBJ databases">
        <title>Chromosome-scale genome assembly provides insights into flower coloration mechanisms of Canna indica.</title>
        <authorList>
            <person name="Li C."/>
        </authorList>
    </citation>
    <scope>NUCLEOTIDE SEQUENCE [LARGE SCALE GENOMIC DNA]</scope>
    <source>
        <tissue evidence="2">Flower</tissue>
    </source>
</reference>
<evidence type="ECO:0000256" key="1">
    <source>
        <dbReference type="SAM" id="MobiDB-lite"/>
    </source>
</evidence>
<evidence type="ECO:0000313" key="2">
    <source>
        <dbReference type="EMBL" id="WOL19070.1"/>
    </source>
</evidence>
<organism evidence="2 3">
    <name type="scientific">Canna indica</name>
    <name type="common">Indian-shot</name>
    <dbReference type="NCBI Taxonomy" id="4628"/>
    <lineage>
        <taxon>Eukaryota</taxon>
        <taxon>Viridiplantae</taxon>
        <taxon>Streptophyta</taxon>
        <taxon>Embryophyta</taxon>
        <taxon>Tracheophyta</taxon>
        <taxon>Spermatophyta</taxon>
        <taxon>Magnoliopsida</taxon>
        <taxon>Liliopsida</taxon>
        <taxon>Zingiberales</taxon>
        <taxon>Cannaceae</taxon>
        <taxon>Canna</taxon>
    </lineage>
</organism>
<dbReference type="AlphaFoldDB" id="A0AAQ3L2P5"/>
<protein>
    <recommendedName>
        <fullName evidence="4">Serine-rich protein-like protein</fullName>
    </recommendedName>
</protein>
<dbReference type="Proteomes" id="UP001327560">
    <property type="component" value="Chromosome 9"/>
</dbReference>
<keyword evidence="3" id="KW-1185">Reference proteome</keyword>
<feature type="region of interest" description="Disordered" evidence="1">
    <location>
        <begin position="1"/>
        <end position="24"/>
    </location>
</feature>
<evidence type="ECO:0000313" key="3">
    <source>
        <dbReference type="Proteomes" id="UP001327560"/>
    </source>
</evidence>
<evidence type="ECO:0008006" key="4">
    <source>
        <dbReference type="Google" id="ProtNLM"/>
    </source>
</evidence>
<dbReference type="PANTHER" id="PTHR33132:SF111">
    <property type="entry name" value="OS08G0167249 PROTEIN"/>
    <property type="match status" value="1"/>
</dbReference>
<accession>A0AAQ3L2P5</accession>
<dbReference type="EMBL" id="CP136898">
    <property type="protein sequence ID" value="WOL19070.1"/>
    <property type="molecule type" value="Genomic_DNA"/>
</dbReference>
<dbReference type="PANTHER" id="PTHR33132">
    <property type="entry name" value="OSJNBB0118P14.9 PROTEIN"/>
    <property type="match status" value="1"/>
</dbReference>
<proteinExistence type="predicted"/>
<name>A0AAQ3L2P5_9LILI</name>
<feature type="compositionally biased region" description="Low complexity" evidence="1">
    <location>
        <begin position="1"/>
        <end position="14"/>
    </location>
</feature>